<evidence type="ECO:0000256" key="7">
    <source>
        <dbReference type="SAM" id="Phobius"/>
    </source>
</evidence>
<dbReference type="PROSITE" id="PS50929">
    <property type="entry name" value="ABC_TM1F"/>
    <property type="match status" value="1"/>
</dbReference>
<feature type="domain" description="ABC transmembrane type-1" evidence="9">
    <location>
        <begin position="23"/>
        <end position="318"/>
    </location>
</feature>
<evidence type="ECO:0000256" key="6">
    <source>
        <dbReference type="ARBA" id="ARBA00023136"/>
    </source>
</evidence>
<dbReference type="InterPro" id="IPR039421">
    <property type="entry name" value="Type_1_exporter"/>
</dbReference>
<protein>
    <submittedName>
        <fullName evidence="10">ABC transporter ATP-binding protein</fullName>
    </submittedName>
</protein>
<feature type="transmembrane region" description="Helical" evidence="7">
    <location>
        <begin position="265"/>
        <end position="282"/>
    </location>
</feature>
<gene>
    <name evidence="10" type="ORF">I8J29_26750</name>
</gene>
<evidence type="ECO:0000256" key="5">
    <source>
        <dbReference type="ARBA" id="ARBA00022989"/>
    </source>
</evidence>
<dbReference type="InterPro" id="IPR003439">
    <property type="entry name" value="ABC_transporter-like_ATP-bd"/>
</dbReference>
<dbReference type="SUPFAM" id="SSF90123">
    <property type="entry name" value="ABC transporter transmembrane region"/>
    <property type="match status" value="1"/>
</dbReference>
<comment type="subcellular location">
    <subcellularLocation>
        <location evidence="1">Cell membrane</location>
        <topology evidence="1">Multi-pass membrane protein</topology>
    </subcellularLocation>
</comment>
<evidence type="ECO:0000256" key="2">
    <source>
        <dbReference type="ARBA" id="ARBA00022692"/>
    </source>
</evidence>
<sequence>MTDLIYYMKRLHAVSGIKLYLNLIMMIVISSIEGFSIYLLVPLLGITGLVSMGSVNIPFLDHIDRVVQEIPPHTRLLTMIALYILLIIVQSVIQKNQTVQSSNIQQAFIRDIRLKTYKDLIQADWSLFLRTRKSDINHILNYELVRIILGTNLVLKLMTTFLFTAIQLTIAFLLSYKLTLFVMASGLILALFSRRFSKHAKKIGAETSELNRQYVANITDHFNGIKDIKTNTLESRHYGWFKRLCEQLETNMTQFVRLQSNTQQFYKITSAILIGALIYVSFEVLHSQAGQMLLIVVIFSRLWPKFITVQNSWESIVSSLPSFRSLRKLQQECEQAKEMDLFQPASTIEPVAMAYEIECRGLYFRYSENHSEYALNNINVKIPARGMTAIVGKSGAGKSTLIDSIIGLVQPERGEVLFDGEQLTQYNIQAIRRMFSFVSQEPFLFHASIRDNLMLVDPQATEEKLWEALSFSVADEFVRKLPEGLDTIIGDRGVRLSGGERQRIVLARAILREPSILILDEATSALDTENEARIQKALDLLKGKMTIIIIAHRLSTIRNADQVLVLERGMLVQQGGFHQLSAEPRGTFSKLLAYQLEANA</sequence>
<dbReference type="InterPro" id="IPR036640">
    <property type="entry name" value="ABC1_TM_sf"/>
</dbReference>
<evidence type="ECO:0000256" key="3">
    <source>
        <dbReference type="ARBA" id="ARBA00022741"/>
    </source>
</evidence>
<evidence type="ECO:0000313" key="11">
    <source>
        <dbReference type="Proteomes" id="UP000670947"/>
    </source>
</evidence>
<keyword evidence="11" id="KW-1185">Reference proteome</keyword>
<dbReference type="Pfam" id="PF00664">
    <property type="entry name" value="ABC_membrane"/>
    <property type="match status" value="1"/>
</dbReference>
<accession>A0ABS3WHL7</accession>
<keyword evidence="5 7" id="KW-1133">Transmembrane helix</keyword>
<evidence type="ECO:0000313" key="10">
    <source>
        <dbReference type="EMBL" id="MBO7747795.1"/>
    </source>
</evidence>
<keyword evidence="4 10" id="KW-0067">ATP-binding</keyword>
<dbReference type="PROSITE" id="PS00211">
    <property type="entry name" value="ABC_TRANSPORTER_1"/>
    <property type="match status" value="1"/>
</dbReference>
<reference evidence="10 11" key="1">
    <citation type="submission" date="2021-03" db="EMBL/GenBank/DDBJ databases">
        <title>Paenibacillus artemisicola MWE-103 whole genome sequence.</title>
        <authorList>
            <person name="Ham Y.J."/>
        </authorList>
    </citation>
    <scope>NUCLEOTIDE SEQUENCE [LARGE SCALE GENOMIC DNA]</scope>
    <source>
        <strain evidence="10 11">MWE-103</strain>
    </source>
</reference>
<dbReference type="SUPFAM" id="SSF52540">
    <property type="entry name" value="P-loop containing nucleoside triphosphate hydrolases"/>
    <property type="match status" value="1"/>
</dbReference>
<dbReference type="Gene3D" id="3.40.50.300">
    <property type="entry name" value="P-loop containing nucleotide triphosphate hydrolases"/>
    <property type="match status" value="1"/>
</dbReference>
<feature type="transmembrane region" description="Helical" evidence="7">
    <location>
        <begin position="161"/>
        <end position="192"/>
    </location>
</feature>
<dbReference type="SMART" id="SM00382">
    <property type="entry name" value="AAA"/>
    <property type="match status" value="1"/>
</dbReference>
<dbReference type="GO" id="GO:0005524">
    <property type="term" value="F:ATP binding"/>
    <property type="evidence" value="ECO:0007669"/>
    <property type="project" value="UniProtKB-KW"/>
</dbReference>
<proteinExistence type="predicted"/>
<dbReference type="Pfam" id="PF00005">
    <property type="entry name" value="ABC_tran"/>
    <property type="match status" value="1"/>
</dbReference>
<dbReference type="InterPro" id="IPR027417">
    <property type="entry name" value="P-loop_NTPase"/>
</dbReference>
<name>A0ABS3WHL7_9BACL</name>
<dbReference type="InterPro" id="IPR011527">
    <property type="entry name" value="ABC1_TM_dom"/>
</dbReference>
<dbReference type="RefSeq" id="WP_208850424.1">
    <property type="nucleotide sequence ID" value="NZ_JAGGDJ010000040.1"/>
</dbReference>
<keyword evidence="6 7" id="KW-0472">Membrane</keyword>
<dbReference type="PROSITE" id="PS50893">
    <property type="entry name" value="ABC_TRANSPORTER_2"/>
    <property type="match status" value="1"/>
</dbReference>
<comment type="caution">
    <text evidence="10">The sequence shown here is derived from an EMBL/GenBank/DDBJ whole genome shotgun (WGS) entry which is preliminary data.</text>
</comment>
<feature type="transmembrane region" description="Helical" evidence="7">
    <location>
        <begin position="76"/>
        <end position="93"/>
    </location>
</feature>
<organism evidence="10 11">
    <name type="scientific">Paenibacillus artemisiicola</name>
    <dbReference type="NCBI Taxonomy" id="1172618"/>
    <lineage>
        <taxon>Bacteria</taxon>
        <taxon>Bacillati</taxon>
        <taxon>Bacillota</taxon>
        <taxon>Bacilli</taxon>
        <taxon>Bacillales</taxon>
        <taxon>Paenibacillaceae</taxon>
        <taxon>Paenibacillus</taxon>
    </lineage>
</organism>
<evidence type="ECO:0000259" key="8">
    <source>
        <dbReference type="PROSITE" id="PS50893"/>
    </source>
</evidence>
<dbReference type="InterPro" id="IPR017871">
    <property type="entry name" value="ABC_transporter-like_CS"/>
</dbReference>
<keyword evidence="2 7" id="KW-0812">Transmembrane</keyword>
<dbReference type="PANTHER" id="PTHR24221">
    <property type="entry name" value="ATP-BINDING CASSETTE SUB-FAMILY B"/>
    <property type="match status" value="1"/>
</dbReference>
<feature type="domain" description="ABC transporter" evidence="8">
    <location>
        <begin position="357"/>
        <end position="593"/>
    </location>
</feature>
<evidence type="ECO:0000256" key="4">
    <source>
        <dbReference type="ARBA" id="ARBA00022840"/>
    </source>
</evidence>
<evidence type="ECO:0000256" key="1">
    <source>
        <dbReference type="ARBA" id="ARBA00004651"/>
    </source>
</evidence>
<dbReference type="PANTHER" id="PTHR24221:SF654">
    <property type="entry name" value="ATP-BINDING CASSETTE SUB-FAMILY B MEMBER 6"/>
    <property type="match status" value="1"/>
</dbReference>
<dbReference type="EMBL" id="JAGGDJ010000040">
    <property type="protein sequence ID" value="MBO7747795.1"/>
    <property type="molecule type" value="Genomic_DNA"/>
</dbReference>
<dbReference type="Proteomes" id="UP000670947">
    <property type="component" value="Unassembled WGS sequence"/>
</dbReference>
<evidence type="ECO:0000259" key="9">
    <source>
        <dbReference type="PROSITE" id="PS50929"/>
    </source>
</evidence>
<keyword evidence="3" id="KW-0547">Nucleotide-binding</keyword>
<dbReference type="InterPro" id="IPR003593">
    <property type="entry name" value="AAA+_ATPase"/>
</dbReference>
<dbReference type="Gene3D" id="1.20.1560.10">
    <property type="entry name" value="ABC transporter type 1, transmembrane domain"/>
    <property type="match status" value="1"/>
</dbReference>